<gene>
    <name evidence="1" type="ORF">BN2458_PEG1758</name>
</gene>
<proteinExistence type="predicted"/>
<dbReference type="EMBL" id="LN907858">
    <property type="protein sequence ID" value="CUU40641.1"/>
    <property type="molecule type" value="Genomic_DNA"/>
</dbReference>
<dbReference type="KEGG" id="hty:BN2458_PEG1758"/>
<sequence length="38" mass="4476">MPQRYKPLGLRTKRCAHNLVAIQIKHQSQWFVCLALLN</sequence>
<organism evidence="1 2">
    <name type="scientific">Helicobacter typhlonius</name>
    <dbReference type="NCBI Taxonomy" id="76936"/>
    <lineage>
        <taxon>Bacteria</taxon>
        <taxon>Pseudomonadati</taxon>
        <taxon>Campylobacterota</taxon>
        <taxon>Epsilonproteobacteria</taxon>
        <taxon>Campylobacterales</taxon>
        <taxon>Helicobacteraceae</taxon>
        <taxon>Helicobacter</taxon>
    </lineage>
</organism>
<dbReference type="AlphaFoldDB" id="A0A0S4PX81"/>
<protein>
    <submittedName>
        <fullName evidence="1">Uncharacterized protein</fullName>
    </submittedName>
</protein>
<accession>A0A0S4PX81</accession>
<evidence type="ECO:0000313" key="1">
    <source>
        <dbReference type="EMBL" id="CUU40641.1"/>
    </source>
</evidence>
<dbReference type="Proteomes" id="UP000064525">
    <property type="component" value="Chromosome I"/>
</dbReference>
<name>A0A0S4PX81_9HELI</name>
<reference evidence="2" key="1">
    <citation type="submission" date="2015-11" db="EMBL/GenBank/DDBJ databases">
        <authorList>
            <person name="Anvar S.Y."/>
        </authorList>
    </citation>
    <scope>NUCLEOTIDE SEQUENCE [LARGE SCALE GENOMIC DNA]</scope>
</reference>
<evidence type="ECO:0000313" key="2">
    <source>
        <dbReference type="Proteomes" id="UP000064525"/>
    </source>
</evidence>
<dbReference type="PATRIC" id="fig|76936.10.peg.1715"/>